<dbReference type="Proteomes" id="UP000813462">
    <property type="component" value="Unassembled WGS sequence"/>
</dbReference>
<accession>A0A978V5G9</accession>
<dbReference type="InterPro" id="IPR021109">
    <property type="entry name" value="Peptidase_aspartic_dom_sf"/>
</dbReference>
<protein>
    <recommendedName>
        <fullName evidence="1">Retrotransposon gag domain-containing protein</fullName>
    </recommendedName>
</protein>
<dbReference type="Pfam" id="PF08284">
    <property type="entry name" value="RVP_2"/>
    <property type="match status" value="1"/>
</dbReference>
<gene>
    <name evidence="2" type="ORF">FEM48_Zijuj07G0156000</name>
</gene>
<dbReference type="AlphaFoldDB" id="A0A978V5G9"/>
<dbReference type="CDD" id="cd00303">
    <property type="entry name" value="retropepsin_like"/>
    <property type="match status" value="1"/>
</dbReference>
<proteinExistence type="predicted"/>
<dbReference type="Pfam" id="PF03732">
    <property type="entry name" value="Retrotrans_gag"/>
    <property type="match status" value="1"/>
</dbReference>
<dbReference type="EMBL" id="JAEACU010000007">
    <property type="protein sequence ID" value="KAH7522602.1"/>
    <property type="molecule type" value="Genomic_DNA"/>
</dbReference>
<dbReference type="InterPro" id="IPR005162">
    <property type="entry name" value="Retrotrans_gag_dom"/>
</dbReference>
<name>A0A978V5G9_ZIZJJ</name>
<dbReference type="PANTHER" id="PTHR15503:SF22">
    <property type="entry name" value="TRANSPOSON TY3-I GAG POLYPROTEIN"/>
    <property type="match status" value="1"/>
</dbReference>
<reference evidence="2" key="1">
    <citation type="journal article" date="2021" name="Front. Plant Sci.">
        <title>Chromosome-Scale Genome Assembly for Chinese Sour Jujube and Insights Into Its Genome Evolution and Domestication Signature.</title>
        <authorList>
            <person name="Shen L.-Y."/>
            <person name="Luo H."/>
            <person name="Wang X.-L."/>
            <person name="Wang X.-M."/>
            <person name="Qiu X.-J."/>
            <person name="Liu H."/>
            <person name="Zhou S.-S."/>
            <person name="Jia K.-H."/>
            <person name="Nie S."/>
            <person name="Bao Y.-T."/>
            <person name="Zhang R.-G."/>
            <person name="Yun Q.-Z."/>
            <person name="Chai Y.-H."/>
            <person name="Lu J.-Y."/>
            <person name="Li Y."/>
            <person name="Zhao S.-W."/>
            <person name="Mao J.-F."/>
            <person name="Jia S.-G."/>
            <person name="Mao Y.-M."/>
        </authorList>
    </citation>
    <scope>NUCLEOTIDE SEQUENCE</scope>
    <source>
        <strain evidence="2">AT0</strain>
        <tissue evidence="2">Leaf</tissue>
    </source>
</reference>
<sequence>MVGYIGCEQYFEFKLVEESQQVQLASFHLDGLALQWYHWLGKFQGPLTWNEFTRAVLHRFGPTDYDNPSEALARLKQVSSVTLYQAEFEKLSQQIDHLPESHLVGCFFVGLRDDIRVELKMKQPCSLSEAIGVARLIEERNQLSQRNMVAQRATLVSPPQRAAAQTSAGLLGPPLANRINSTDSLPVRRISAQEARERRSKGLCFYCDEKFVPSHRCNKPQLFMIAEPTPHDGEGEEMITEISDIENSLPKISLHAITGATHPQTFRVKSKIQNIEVTTLIDGGSTHNFMDQTLVKRLGLSMDQGNKLPVMVANGDRIECVGKCMGLTLTVQNCPVQSDFYVLPVAACPIILGVQWLETLGPIETDYRQLTMKFKLDDRPYQLQGIQRASISALEVSDLCGVEQVACFLLTTEVDTFCEHESSPEELERLLEEFQRVFDTPSGLPPPRAHDHTIPLLPNQPPVSVQPYRYPYYQKSEIEAMIASYSKRNFGLGKMGRISVGIGNRPAAQDKGLMQTTSPTPFSLDFASCFLLRFSYMYKYN</sequence>
<evidence type="ECO:0000313" key="2">
    <source>
        <dbReference type="EMBL" id="KAH7522602.1"/>
    </source>
</evidence>
<evidence type="ECO:0000313" key="3">
    <source>
        <dbReference type="Proteomes" id="UP000813462"/>
    </source>
</evidence>
<dbReference type="Gene3D" id="2.40.70.10">
    <property type="entry name" value="Acid Proteases"/>
    <property type="match status" value="1"/>
</dbReference>
<feature type="domain" description="Retrotransposon gag" evidence="1">
    <location>
        <begin position="23"/>
        <end position="113"/>
    </location>
</feature>
<dbReference type="InterPro" id="IPR032567">
    <property type="entry name" value="RTL1-rel"/>
</dbReference>
<dbReference type="PANTHER" id="PTHR15503">
    <property type="entry name" value="LDOC1 RELATED"/>
    <property type="match status" value="1"/>
</dbReference>
<evidence type="ECO:0000259" key="1">
    <source>
        <dbReference type="Pfam" id="PF03732"/>
    </source>
</evidence>
<organism evidence="2 3">
    <name type="scientific">Ziziphus jujuba var. spinosa</name>
    <dbReference type="NCBI Taxonomy" id="714518"/>
    <lineage>
        <taxon>Eukaryota</taxon>
        <taxon>Viridiplantae</taxon>
        <taxon>Streptophyta</taxon>
        <taxon>Embryophyta</taxon>
        <taxon>Tracheophyta</taxon>
        <taxon>Spermatophyta</taxon>
        <taxon>Magnoliopsida</taxon>
        <taxon>eudicotyledons</taxon>
        <taxon>Gunneridae</taxon>
        <taxon>Pentapetalae</taxon>
        <taxon>rosids</taxon>
        <taxon>fabids</taxon>
        <taxon>Rosales</taxon>
        <taxon>Rhamnaceae</taxon>
        <taxon>Paliureae</taxon>
        <taxon>Ziziphus</taxon>
    </lineage>
</organism>
<dbReference type="SUPFAM" id="SSF50630">
    <property type="entry name" value="Acid proteases"/>
    <property type="match status" value="1"/>
</dbReference>
<comment type="caution">
    <text evidence="2">The sequence shown here is derived from an EMBL/GenBank/DDBJ whole genome shotgun (WGS) entry which is preliminary data.</text>
</comment>